<evidence type="ECO:0000259" key="1">
    <source>
        <dbReference type="Pfam" id="PF04389"/>
    </source>
</evidence>
<dbReference type="AlphaFoldDB" id="A0A644UGJ7"/>
<comment type="caution">
    <text evidence="2">The sequence shown here is derived from an EMBL/GenBank/DDBJ whole genome shotgun (WGS) entry which is preliminary data.</text>
</comment>
<organism evidence="2">
    <name type="scientific">bioreactor metagenome</name>
    <dbReference type="NCBI Taxonomy" id="1076179"/>
    <lineage>
        <taxon>unclassified sequences</taxon>
        <taxon>metagenomes</taxon>
        <taxon>ecological metagenomes</taxon>
    </lineage>
</organism>
<dbReference type="Gene3D" id="3.50.30.30">
    <property type="match status" value="1"/>
</dbReference>
<dbReference type="GO" id="GO:0008235">
    <property type="term" value="F:metalloexopeptidase activity"/>
    <property type="evidence" value="ECO:0007669"/>
    <property type="project" value="InterPro"/>
</dbReference>
<gene>
    <name evidence="2" type="ORF">SDC9_23851</name>
</gene>
<dbReference type="PANTHER" id="PTHR12147">
    <property type="entry name" value="METALLOPEPTIDASE M28 FAMILY MEMBER"/>
    <property type="match status" value="1"/>
</dbReference>
<dbReference type="SUPFAM" id="SSF53187">
    <property type="entry name" value="Zn-dependent exopeptidases"/>
    <property type="match status" value="1"/>
</dbReference>
<dbReference type="PANTHER" id="PTHR12147:SF26">
    <property type="entry name" value="PEPTIDASE M28 DOMAIN-CONTAINING PROTEIN"/>
    <property type="match status" value="1"/>
</dbReference>
<evidence type="ECO:0000313" key="2">
    <source>
        <dbReference type="EMBL" id="MPL77990.1"/>
    </source>
</evidence>
<dbReference type="GO" id="GO:0006508">
    <property type="term" value="P:proteolysis"/>
    <property type="evidence" value="ECO:0007669"/>
    <property type="project" value="InterPro"/>
</dbReference>
<dbReference type="Gene3D" id="3.40.630.10">
    <property type="entry name" value="Zn peptidases"/>
    <property type="match status" value="1"/>
</dbReference>
<proteinExistence type="predicted"/>
<dbReference type="Pfam" id="PF04389">
    <property type="entry name" value="Peptidase_M28"/>
    <property type="match status" value="1"/>
</dbReference>
<dbReference type="InterPro" id="IPR045175">
    <property type="entry name" value="M28_fam"/>
</dbReference>
<accession>A0A644UGJ7</accession>
<dbReference type="InterPro" id="IPR007484">
    <property type="entry name" value="Peptidase_M28"/>
</dbReference>
<feature type="domain" description="Peptidase M28" evidence="1">
    <location>
        <begin position="213"/>
        <end position="400"/>
    </location>
</feature>
<reference evidence="2" key="1">
    <citation type="submission" date="2019-08" db="EMBL/GenBank/DDBJ databases">
        <authorList>
            <person name="Kucharzyk K."/>
            <person name="Murdoch R.W."/>
            <person name="Higgins S."/>
            <person name="Loffler F."/>
        </authorList>
    </citation>
    <scope>NUCLEOTIDE SEQUENCE</scope>
</reference>
<dbReference type="EMBL" id="VSSQ01000112">
    <property type="protein sequence ID" value="MPL77990.1"/>
    <property type="molecule type" value="Genomic_DNA"/>
</dbReference>
<sequence length="405" mass="44246">MNQANDYVEKSRSYLQMLCETIPGRCVGSEGNRQATRYFRQTLESLGWETRSAAFNAMDWITNGASLTAGGEAFSVHSSPYALGCNTEASLLQAGSLSELESLSMQDRIVLLHGELAAEQLMPKNFVFYNPEHHQKIIAALEAGKPAALICATGYNPELAGGVYPFPLIEDGDFDIPSVYTTEEEGKRLLALTGNKVKLVSEATRIPGTGYNVTARKGKNPGKRIVVTAHIDAKKGTPGAIDNATGVAVLLLLAEMMKDYQGEPVIELAAFNGEDYYAVPGQMLYISENHQHFNQISLNINIDGAGYHEGGSAYSLFGLPERLTQEAHAVFRDAHGFWEGPQWPQGDHSIFVQYGCPAIALTSEWFLQHLHSQRITHTPADQPGIVNPARMPEIAAAIRDLILKI</sequence>
<name>A0A644UGJ7_9ZZZZ</name>
<protein>
    <recommendedName>
        <fullName evidence="1">Peptidase M28 domain-containing protein</fullName>
    </recommendedName>
</protein>